<evidence type="ECO:0000256" key="9">
    <source>
        <dbReference type="SAM" id="Phobius"/>
    </source>
</evidence>
<evidence type="ECO:0000313" key="11">
    <source>
        <dbReference type="Proteomes" id="UP000053259"/>
    </source>
</evidence>
<keyword evidence="9" id="KW-0472">Membrane</keyword>
<dbReference type="PRINTS" id="PR00463">
    <property type="entry name" value="EP450I"/>
</dbReference>
<dbReference type="PROSITE" id="PS00086">
    <property type="entry name" value="CYTOCHROME_P450"/>
    <property type="match status" value="1"/>
</dbReference>
<dbReference type="Pfam" id="PF00067">
    <property type="entry name" value="p450"/>
    <property type="match status" value="1"/>
</dbReference>
<evidence type="ECO:0000256" key="7">
    <source>
        <dbReference type="PIRSR" id="PIRSR602401-1"/>
    </source>
</evidence>
<feature type="transmembrane region" description="Helical" evidence="9">
    <location>
        <begin position="12"/>
        <end position="29"/>
    </location>
</feature>
<dbReference type="InterPro" id="IPR001128">
    <property type="entry name" value="Cyt_P450"/>
</dbReference>
<dbReference type="STRING" id="253628.A0A0D2AG36"/>
<keyword evidence="4 8" id="KW-0560">Oxidoreductase</keyword>
<comment type="cofactor">
    <cofactor evidence="1 7">
        <name>heme</name>
        <dbReference type="ChEBI" id="CHEBI:30413"/>
    </cofactor>
</comment>
<dbReference type="HOGENOM" id="CLU_001570_27_0_1"/>
<dbReference type="VEuPathDB" id="FungiDB:PV09_03349"/>
<keyword evidence="7 8" id="KW-0349">Heme</keyword>
<evidence type="ECO:0000256" key="4">
    <source>
        <dbReference type="ARBA" id="ARBA00023002"/>
    </source>
</evidence>
<dbReference type="FunCoup" id="A0A0D2AG36">
    <property type="interactions" value="1452"/>
</dbReference>
<accession>A0A0D2AG36</accession>
<comment type="similarity">
    <text evidence="2 8">Belongs to the cytochrome P450 family.</text>
</comment>
<dbReference type="InterPro" id="IPR017972">
    <property type="entry name" value="Cyt_P450_CS"/>
</dbReference>
<proteinExistence type="inferred from homology"/>
<dbReference type="Gene3D" id="1.10.630.10">
    <property type="entry name" value="Cytochrome P450"/>
    <property type="match status" value="1"/>
</dbReference>
<keyword evidence="6 8" id="KW-0503">Monooxygenase</keyword>
<dbReference type="GO" id="GO:0020037">
    <property type="term" value="F:heme binding"/>
    <property type="evidence" value="ECO:0007669"/>
    <property type="project" value="InterPro"/>
</dbReference>
<dbReference type="PANTHER" id="PTHR24287:SF5">
    <property type="entry name" value="P450, PUTATIVE (EUROFUNG)-RELATED"/>
    <property type="match status" value="1"/>
</dbReference>
<evidence type="ECO:0000256" key="3">
    <source>
        <dbReference type="ARBA" id="ARBA00022723"/>
    </source>
</evidence>
<sequence>MLGDILPYATPASTFAGGLTLSVAVLLIVRLQYEYKFKRAGAVHAGQLATNPITALPWLWSIGWAQASNNMLAFFRLALSKQKPHAPQIIEINVTGGQRFLFTDDPEHIKAILTGKFADYGKGKQFHDVWKPFLGDSIFTTDGQMWQDSRNLIRPMFVKTRVSDLNIFERWTQTMLTQFPASGHTFDIQDLFYRLTIDVITDFLLGGSVNSLENPRVSFVKAFTDVQRMQTMITVLMPIEKFIPRGKYNRGIKIMEDFITPFIDRALNLTDDELAKINKSERSFTFLHALAQFTRDPQVIRDQIIAVLLAGRDTTAATLSWMFHELTQAPQVYSKMREEVLQVVGDERPPTYDDLKNLKYLSNCLNETLRLYPAVPFNVRYALTDTTLPNINRSQPDITAVKGDAIFYSAFAMQRRADLYPSPSPTFAPVEQFSPERWENWQPRPWQYIPFNGGPRICVGQNFALTEMAYVCVRILQRYERLEGRDDYSKQFHKVEIVGTPGRGVKVAMYEAKRGVREA</sequence>
<protein>
    <submittedName>
        <fullName evidence="10">Uncharacterized protein</fullName>
    </submittedName>
</protein>
<dbReference type="GO" id="GO:0004497">
    <property type="term" value="F:monooxygenase activity"/>
    <property type="evidence" value="ECO:0007669"/>
    <property type="project" value="UniProtKB-KW"/>
</dbReference>
<dbReference type="InParanoid" id="A0A0D2AG36"/>
<evidence type="ECO:0000256" key="8">
    <source>
        <dbReference type="RuleBase" id="RU000461"/>
    </source>
</evidence>
<dbReference type="InterPro" id="IPR002401">
    <property type="entry name" value="Cyt_P450_E_grp-I"/>
</dbReference>
<dbReference type="EMBL" id="KN847537">
    <property type="protein sequence ID" value="KIW05460.1"/>
    <property type="molecule type" value="Genomic_DNA"/>
</dbReference>
<feature type="binding site" description="axial binding residue" evidence="7">
    <location>
        <position position="458"/>
    </location>
    <ligand>
        <name>heme</name>
        <dbReference type="ChEBI" id="CHEBI:30413"/>
    </ligand>
    <ligandPart>
        <name>Fe</name>
        <dbReference type="ChEBI" id="CHEBI:18248"/>
    </ligandPart>
</feature>
<dbReference type="GO" id="GO:0016705">
    <property type="term" value="F:oxidoreductase activity, acting on paired donors, with incorporation or reduction of molecular oxygen"/>
    <property type="evidence" value="ECO:0007669"/>
    <property type="project" value="InterPro"/>
</dbReference>
<evidence type="ECO:0000256" key="2">
    <source>
        <dbReference type="ARBA" id="ARBA00010617"/>
    </source>
</evidence>
<dbReference type="SUPFAM" id="SSF48264">
    <property type="entry name" value="Cytochrome P450"/>
    <property type="match status" value="1"/>
</dbReference>
<keyword evidence="9" id="KW-1133">Transmembrane helix</keyword>
<gene>
    <name evidence="10" type="ORF">PV09_03349</name>
</gene>
<evidence type="ECO:0000256" key="1">
    <source>
        <dbReference type="ARBA" id="ARBA00001971"/>
    </source>
</evidence>
<evidence type="ECO:0000256" key="5">
    <source>
        <dbReference type="ARBA" id="ARBA00023004"/>
    </source>
</evidence>
<evidence type="ECO:0000313" key="10">
    <source>
        <dbReference type="EMBL" id="KIW05460.1"/>
    </source>
</evidence>
<dbReference type="InterPro" id="IPR036396">
    <property type="entry name" value="Cyt_P450_sf"/>
</dbReference>
<dbReference type="GeneID" id="27311322"/>
<reference evidence="10 11" key="1">
    <citation type="submission" date="2015-01" db="EMBL/GenBank/DDBJ databases">
        <title>The Genome Sequence of Ochroconis gallopava CBS43764.</title>
        <authorList>
            <consortium name="The Broad Institute Genomics Platform"/>
            <person name="Cuomo C."/>
            <person name="de Hoog S."/>
            <person name="Gorbushina A."/>
            <person name="Stielow B."/>
            <person name="Teixiera M."/>
            <person name="Abouelleil A."/>
            <person name="Chapman S.B."/>
            <person name="Priest M."/>
            <person name="Young S.K."/>
            <person name="Wortman J."/>
            <person name="Nusbaum C."/>
            <person name="Birren B."/>
        </authorList>
    </citation>
    <scope>NUCLEOTIDE SEQUENCE [LARGE SCALE GENOMIC DNA]</scope>
    <source>
        <strain evidence="10 11">CBS 43764</strain>
    </source>
</reference>
<dbReference type="GO" id="GO:0005506">
    <property type="term" value="F:iron ion binding"/>
    <property type="evidence" value="ECO:0007669"/>
    <property type="project" value="InterPro"/>
</dbReference>
<dbReference type="OrthoDB" id="1470350at2759"/>
<name>A0A0D2AG36_9PEZI</name>
<dbReference type="RefSeq" id="XP_016215329.1">
    <property type="nucleotide sequence ID" value="XM_016356536.1"/>
</dbReference>
<dbReference type="InterPro" id="IPR047146">
    <property type="entry name" value="Cyt_P450_E_CYP52_fungi"/>
</dbReference>
<dbReference type="PRINTS" id="PR00385">
    <property type="entry name" value="P450"/>
</dbReference>
<keyword evidence="9" id="KW-0812">Transmembrane</keyword>
<organism evidence="10 11">
    <name type="scientific">Verruconis gallopava</name>
    <dbReference type="NCBI Taxonomy" id="253628"/>
    <lineage>
        <taxon>Eukaryota</taxon>
        <taxon>Fungi</taxon>
        <taxon>Dikarya</taxon>
        <taxon>Ascomycota</taxon>
        <taxon>Pezizomycotina</taxon>
        <taxon>Dothideomycetes</taxon>
        <taxon>Pleosporomycetidae</taxon>
        <taxon>Venturiales</taxon>
        <taxon>Sympoventuriaceae</taxon>
        <taxon>Verruconis</taxon>
    </lineage>
</organism>
<evidence type="ECO:0000256" key="6">
    <source>
        <dbReference type="ARBA" id="ARBA00023033"/>
    </source>
</evidence>
<dbReference type="Proteomes" id="UP000053259">
    <property type="component" value="Unassembled WGS sequence"/>
</dbReference>
<keyword evidence="5 7" id="KW-0408">Iron</keyword>
<dbReference type="AlphaFoldDB" id="A0A0D2AG36"/>
<dbReference type="PANTHER" id="PTHR24287">
    <property type="entry name" value="P450, PUTATIVE (EUROFUNG)-RELATED"/>
    <property type="match status" value="1"/>
</dbReference>
<dbReference type="CDD" id="cd11063">
    <property type="entry name" value="CYP52"/>
    <property type="match status" value="1"/>
</dbReference>
<keyword evidence="3 7" id="KW-0479">Metal-binding</keyword>
<keyword evidence="11" id="KW-1185">Reference proteome</keyword>